<dbReference type="AlphaFoldDB" id="A0A542E7K7"/>
<feature type="transmembrane region" description="Helical" evidence="6">
    <location>
        <begin position="252"/>
        <end position="273"/>
    </location>
</feature>
<gene>
    <name evidence="7" type="ORF">FB475_4218</name>
</gene>
<keyword evidence="5 6" id="KW-0472">Membrane</keyword>
<feature type="transmembrane region" description="Helical" evidence="6">
    <location>
        <begin position="223"/>
        <end position="246"/>
    </location>
</feature>
<accession>A0A542E7K7</accession>
<dbReference type="Pfam" id="PF07690">
    <property type="entry name" value="MFS_1"/>
    <property type="match status" value="1"/>
</dbReference>
<evidence type="ECO:0000313" key="8">
    <source>
        <dbReference type="Proteomes" id="UP000316298"/>
    </source>
</evidence>
<dbReference type="PANTHER" id="PTHR23513:SF11">
    <property type="entry name" value="STAPHYLOFERRIN A TRANSPORTER"/>
    <property type="match status" value="1"/>
</dbReference>
<dbReference type="OrthoDB" id="3227279at2"/>
<proteinExistence type="predicted"/>
<evidence type="ECO:0000313" key="7">
    <source>
        <dbReference type="EMBL" id="TQJ11307.1"/>
    </source>
</evidence>
<name>A0A542E7K7_9ACTN</name>
<feature type="transmembrane region" description="Helical" evidence="6">
    <location>
        <begin position="90"/>
        <end position="116"/>
    </location>
</feature>
<dbReference type="EMBL" id="VFMM01000002">
    <property type="protein sequence ID" value="TQJ11307.1"/>
    <property type="molecule type" value="Genomic_DNA"/>
</dbReference>
<evidence type="ECO:0000256" key="6">
    <source>
        <dbReference type="SAM" id="Phobius"/>
    </source>
</evidence>
<dbReference type="GO" id="GO:0022857">
    <property type="term" value="F:transmembrane transporter activity"/>
    <property type="evidence" value="ECO:0007669"/>
    <property type="project" value="InterPro"/>
</dbReference>
<organism evidence="7 8">
    <name type="scientific">Kribbella jejuensis</name>
    <dbReference type="NCBI Taxonomy" id="236068"/>
    <lineage>
        <taxon>Bacteria</taxon>
        <taxon>Bacillati</taxon>
        <taxon>Actinomycetota</taxon>
        <taxon>Actinomycetes</taxon>
        <taxon>Propionibacteriales</taxon>
        <taxon>Kribbellaceae</taxon>
        <taxon>Kribbella</taxon>
    </lineage>
</organism>
<dbReference type="GO" id="GO:0005886">
    <property type="term" value="C:plasma membrane"/>
    <property type="evidence" value="ECO:0007669"/>
    <property type="project" value="UniProtKB-SubCell"/>
</dbReference>
<dbReference type="CDD" id="cd06173">
    <property type="entry name" value="MFS_MefA_like"/>
    <property type="match status" value="1"/>
</dbReference>
<dbReference type="Gene3D" id="1.20.1250.20">
    <property type="entry name" value="MFS general substrate transporter like domains"/>
    <property type="match status" value="1"/>
</dbReference>
<keyword evidence="3 6" id="KW-0812">Transmembrane</keyword>
<comment type="caution">
    <text evidence="7">The sequence shown here is derived from an EMBL/GenBank/DDBJ whole genome shotgun (WGS) entry which is preliminary data.</text>
</comment>
<feature type="transmembrane region" description="Helical" evidence="6">
    <location>
        <begin position="161"/>
        <end position="186"/>
    </location>
</feature>
<dbReference type="SUPFAM" id="SSF103473">
    <property type="entry name" value="MFS general substrate transporter"/>
    <property type="match status" value="1"/>
</dbReference>
<keyword evidence="4 6" id="KW-1133">Transmembrane helix</keyword>
<feature type="transmembrane region" description="Helical" evidence="6">
    <location>
        <begin position="370"/>
        <end position="392"/>
    </location>
</feature>
<evidence type="ECO:0000256" key="2">
    <source>
        <dbReference type="ARBA" id="ARBA00022475"/>
    </source>
</evidence>
<sequence>MEPATYGEVFAVAEFRWLWFAQLGSVAGDQLARVALAVLVFDRTGSAGLSAVTYALTFLPDIVGGPLLAGLADRYPRRRLMILCDIGRTLLVAAMALPGAPLWVLCVLLVAVQLLASPFQSARAALLPSILTGDKFVLASSVSNITAQAAQLAGFVTGGTLVAAFGAGNALLVDAATFALSALLLLAGVQERPLPAVNEARKGWWASLSTGARLVWTDRTLRYLVALACVAGFYVSIEGLAAPYAASVGGGPAAVGILLAANPAGQMVGMLLLTRAAPQRRLTLMGPLAVGSCAPLIGCIVQPGLWVTVALWMLSGLCASYQLAASAAFVLNVPDAQRGQAFGLARTALIVSQGIGVLAAGAAADRWAPASVVAAAGVFGVLVAAGAAYGYAHATRQPAG</sequence>
<evidence type="ECO:0000256" key="1">
    <source>
        <dbReference type="ARBA" id="ARBA00004651"/>
    </source>
</evidence>
<evidence type="ECO:0000256" key="3">
    <source>
        <dbReference type="ARBA" id="ARBA00022692"/>
    </source>
</evidence>
<feature type="transmembrane region" description="Helical" evidence="6">
    <location>
        <begin position="311"/>
        <end position="331"/>
    </location>
</feature>
<dbReference type="InterPro" id="IPR036259">
    <property type="entry name" value="MFS_trans_sf"/>
</dbReference>
<comment type="subcellular location">
    <subcellularLocation>
        <location evidence="1">Cell membrane</location>
        <topology evidence="1">Multi-pass membrane protein</topology>
    </subcellularLocation>
</comment>
<feature type="transmembrane region" description="Helical" evidence="6">
    <location>
        <begin position="343"/>
        <end position="364"/>
    </location>
</feature>
<evidence type="ECO:0000256" key="5">
    <source>
        <dbReference type="ARBA" id="ARBA00023136"/>
    </source>
</evidence>
<dbReference type="PANTHER" id="PTHR23513">
    <property type="entry name" value="INTEGRAL MEMBRANE EFFLUX PROTEIN-RELATED"/>
    <property type="match status" value="1"/>
</dbReference>
<protein>
    <submittedName>
        <fullName evidence="7">Putative MFS family arabinose efflux permease</fullName>
    </submittedName>
</protein>
<evidence type="ECO:0000256" key="4">
    <source>
        <dbReference type="ARBA" id="ARBA00022989"/>
    </source>
</evidence>
<reference evidence="7 8" key="1">
    <citation type="submission" date="2019-06" db="EMBL/GenBank/DDBJ databases">
        <title>Sequencing the genomes of 1000 actinobacteria strains.</title>
        <authorList>
            <person name="Klenk H.-P."/>
        </authorList>
    </citation>
    <scope>NUCLEOTIDE SEQUENCE [LARGE SCALE GENOMIC DNA]</scope>
    <source>
        <strain evidence="7 8">DSM 17305</strain>
    </source>
</reference>
<dbReference type="Proteomes" id="UP000316298">
    <property type="component" value="Unassembled WGS sequence"/>
</dbReference>
<dbReference type="InterPro" id="IPR011701">
    <property type="entry name" value="MFS"/>
</dbReference>
<feature type="transmembrane region" description="Helical" evidence="6">
    <location>
        <begin position="285"/>
        <end position="305"/>
    </location>
</feature>
<keyword evidence="2" id="KW-1003">Cell membrane</keyword>
<feature type="transmembrane region" description="Helical" evidence="6">
    <location>
        <begin position="51"/>
        <end position="69"/>
    </location>
</feature>
<keyword evidence="8" id="KW-1185">Reference proteome</keyword>